<evidence type="ECO:0000313" key="3">
    <source>
        <dbReference type="EMBL" id="KAK4096045.1"/>
    </source>
</evidence>
<evidence type="ECO:0000256" key="1">
    <source>
        <dbReference type="SAM" id="MobiDB-lite"/>
    </source>
</evidence>
<proteinExistence type="predicted"/>
<dbReference type="InterPro" id="IPR043472">
    <property type="entry name" value="Macro_dom-like"/>
</dbReference>
<dbReference type="EMBL" id="MU863744">
    <property type="protein sequence ID" value="KAK4096045.1"/>
    <property type="molecule type" value="Genomic_DNA"/>
</dbReference>
<dbReference type="NCBIfam" id="TIGR02452">
    <property type="entry name" value="TIGR02452 family protein"/>
    <property type="match status" value="1"/>
</dbReference>
<evidence type="ECO:0000313" key="4">
    <source>
        <dbReference type="Proteomes" id="UP001305647"/>
    </source>
</evidence>
<feature type="domain" description="Microbial-type PARG catalytic" evidence="2">
    <location>
        <begin position="70"/>
        <end position="176"/>
    </location>
</feature>
<reference evidence="3" key="2">
    <citation type="submission" date="2023-05" db="EMBL/GenBank/DDBJ databases">
        <authorList>
            <consortium name="Lawrence Berkeley National Laboratory"/>
            <person name="Steindorff A."/>
            <person name="Hensen N."/>
            <person name="Bonometti L."/>
            <person name="Westerberg I."/>
            <person name="Brannstrom I.O."/>
            <person name="Guillou S."/>
            <person name="Cros-Aarteil S."/>
            <person name="Calhoun S."/>
            <person name="Haridas S."/>
            <person name="Kuo A."/>
            <person name="Mondo S."/>
            <person name="Pangilinan J."/>
            <person name="Riley R."/>
            <person name="Labutti K."/>
            <person name="Andreopoulos B."/>
            <person name="Lipzen A."/>
            <person name="Chen C."/>
            <person name="Yanf M."/>
            <person name="Daum C."/>
            <person name="Ng V."/>
            <person name="Clum A."/>
            <person name="Ohm R."/>
            <person name="Martin F."/>
            <person name="Silar P."/>
            <person name="Natvig D."/>
            <person name="Lalanne C."/>
            <person name="Gautier V."/>
            <person name="Ament-Velasquez S.L."/>
            <person name="Kruys A."/>
            <person name="Hutchinson M.I."/>
            <person name="Powell A.J."/>
            <person name="Barry K."/>
            <person name="Miller A.N."/>
            <person name="Grigoriev I.V."/>
            <person name="Debuchy R."/>
            <person name="Gladieux P."/>
            <person name="Thoren M.H."/>
            <person name="Johannesson H."/>
        </authorList>
    </citation>
    <scope>NUCLEOTIDE SEQUENCE</scope>
    <source>
        <strain evidence="3">CBS 757.83</strain>
    </source>
</reference>
<dbReference type="Pfam" id="PF10021">
    <property type="entry name" value="PARG_cat_microb"/>
    <property type="match status" value="1"/>
</dbReference>
<name>A0AAN6PQE5_9PEZI</name>
<dbReference type="InterPro" id="IPR012664">
    <property type="entry name" value="CHP02452"/>
</dbReference>
<dbReference type="Proteomes" id="UP001305647">
    <property type="component" value="Unassembled WGS sequence"/>
</dbReference>
<keyword evidence="4" id="KW-1185">Reference proteome</keyword>
<protein>
    <recommendedName>
        <fullName evidence="2">Microbial-type PARG catalytic domain-containing protein</fullName>
    </recommendedName>
</protein>
<dbReference type="AlphaFoldDB" id="A0AAN6PQE5"/>
<dbReference type="PANTHER" id="PTHR35596:SF1">
    <property type="entry name" value="MICROBIAL-TYPE PARG CATALYTIC DOMAIN-CONTAINING PROTEIN"/>
    <property type="match status" value="1"/>
</dbReference>
<feature type="region of interest" description="Disordered" evidence="1">
    <location>
        <begin position="217"/>
        <end position="257"/>
    </location>
</feature>
<feature type="compositionally biased region" description="Basic and acidic residues" evidence="1">
    <location>
        <begin position="234"/>
        <end position="253"/>
    </location>
</feature>
<evidence type="ECO:0000259" key="2">
    <source>
        <dbReference type="Pfam" id="PF10021"/>
    </source>
</evidence>
<sequence>MWRKKYYENPRRLALAAIAKETQTTTPTIASALPHLDPTKSEKHDLETLPPLDAAKCPRFSAAKTRVFNQDTFDAALAMPSSVVGIAPSPDKPTATIATDILARLQSTAAALQHLNPATAPRVAVLNMASERNPGGGWLKGSSAQEEALCFRSTLAASLHRTLYPLQRRTGLYTRDVVVFRVSAGDGHKLMVPETDPAFLPIVSVLSVAGIRRPEVKPEGEAVDGEGEASSAHPDSRVPEEKPTHAKGKDKAKAPKGPFVFANPADRELTKDKMRLCLRMAGTKGHAMLILGAIGCGAFQNPPQEVAECWQVLSEAEFAGGWFREVWFAVYDRRNEGNYEIFKEAFDGKVM</sequence>
<accession>A0AAN6PQE5</accession>
<dbReference type="SUPFAM" id="SSF52949">
    <property type="entry name" value="Macro domain-like"/>
    <property type="match status" value="1"/>
</dbReference>
<gene>
    <name evidence="3" type="ORF">N658DRAFT_391097</name>
</gene>
<organism evidence="3 4">
    <name type="scientific">Parathielavia hyrcaniae</name>
    <dbReference type="NCBI Taxonomy" id="113614"/>
    <lineage>
        <taxon>Eukaryota</taxon>
        <taxon>Fungi</taxon>
        <taxon>Dikarya</taxon>
        <taxon>Ascomycota</taxon>
        <taxon>Pezizomycotina</taxon>
        <taxon>Sordariomycetes</taxon>
        <taxon>Sordariomycetidae</taxon>
        <taxon>Sordariales</taxon>
        <taxon>Chaetomiaceae</taxon>
        <taxon>Parathielavia</taxon>
    </lineage>
</organism>
<comment type="caution">
    <text evidence="3">The sequence shown here is derived from an EMBL/GenBank/DDBJ whole genome shotgun (WGS) entry which is preliminary data.</text>
</comment>
<reference evidence="3" key="1">
    <citation type="journal article" date="2023" name="Mol. Phylogenet. Evol.">
        <title>Genome-scale phylogeny and comparative genomics of the fungal order Sordariales.</title>
        <authorList>
            <person name="Hensen N."/>
            <person name="Bonometti L."/>
            <person name="Westerberg I."/>
            <person name="Brannstrom I.O."/>
            <person name="Guillou S."/>
            <person name="Cros-Aarteil S."/>
            <person name="Calhoun S."/>
            <person name="Haridas S."/>
            <person name="Kuo A."/>
            <person name="Mondo S."/>
            <person name="Pangilinan J."/>
            <person name="Riley R."/>
            <person name="LaButti K."/>
            <person name="Andreopoulos B."/>
            <person name="Lipzen A."/>
            <person name="Chen C."/>
            <person name="Yan M."/>
            <person name="Daum C."/>
            <person name="Ng V."/>
            <person name="Clum A."/>
            <person name="Steindorff A."/>
            <person name="Ohm R.A."/>
            <person name="Martin F."/>
            <person name="Silar P."/>
            <person name="Natvig D.O."/>
            <person name="Lalanne C."/>
            <person name="Gautier V."/>
            <person name="Ament-Velasquez S.L."/>
            <person name="Kruys A."/>
            <person name="Hutchinson M.I."/>
            <person name="Powell A.J."/>
            <person name="Barry K."/>
            <person name="Miller A.N."/>
            <person name="Grigoriev I.V."/>
            <person name="Debuchy R."/>
            <person name="Gladieux P."/>
            <person name="Hiltunen Thoren M."/>
            <person name="Johannesson H."/>
        </authorList>
    </citation>
    <scope>NUCLEOTIDE SEQUENCE</scope>
    <source>
        <strain evidence="3">CBS 757.83</strain>
    </source>
</reference>
<dbReference type="InterPro" id="IPR019261">
    <property type="entry name" value="PARG_cat_microbial"/>
</dbReference>
<feature type="non-terminal residue" evidence="3">
    <location>
        <position position="351"/>
    </location>
</feature>
<dbReference type="PANTHER" id="PTHR35596">
    <property type="entry name" value="DUF2263 DOMAIN-CONTAINING PROTEIN"/>
    <property type="match status" value="1"/>
</dbReference>
<dbReference type="Gene3D" id="3.40.220.10">
    <property type="entry name" value="Leucine Aminopeptidase, subunit E, domain 1"/>
    <property type="match status" value="1"/>
</dbReference>